<accession>A0A7W3P8I0</accession>
<dbReference type="Gene3D" id="3.40.50.1820">
    <property type="entry name" value="alpha/beta hydrolase"/>
    <property type="match status" value="1"/>
</dbReference>
<keyword evidence="2" id="KW-0732">Signal</keyword>
<evidence type="ECO:0000256" key="2">
    <source>
        <dbReference type="SAM" id="SignalP"/>
    </source>
</evidence>
<proteinExistence type="predicted"/>
<feature type="compositionally biased region" description="Basic and acidic residues" evidence="1">
    <location>
        <begin position="293"/>
        <end position="309"/>
    </location>
</feature>
<dbReference type="InterPro" id="IPR029058">
    <property type="entry name" value="AB_hydrolase_fold"/>
</dbReference>
<evidence type="ECO:0000313" key="3">
    <source>
        <dbReference type="EMBL" id="MBA8802635.1"/>
    </source>
</evidence>
<dbReference type="RefSeq" id="WP_182537189.1">
    <property type="nucleotide sequence ID" value="NZ_JACGXA010000001.1"/>
</dbReference>
<dbReference type="PANTHER" id="PTHR43798">
    <property type="entry name" value="MONOACYLGLYCEROL LIPASE"/>
    <property type="match status" value="1"/>
</dbReference>
<feature type="region of interest" description="Disordered" evidence="1">
    <location>
        <begin position="293"/>
        <end position="313"/>
    </location>
</feature>
<feature type="chain" id="PRO_5031164233" evidence="2">
    <location>
        <begin position="29"/>
        <end position="349"/>
    </location>
</feature>
<evidence type="ECO:0000313" key="4">
    <source>
        <dbReference type="Proteomes" id="UP000580910"/>
    </source>
</evidence>
<sequence length="349" mass="36646">MRRPLLATLAAVLALPLLAGLTVAPAHAGAGDDVITRAVTFSVDNTNGTRVACTADGQVHTVHATLVGPRSEVLGASVDRINVLVHDTTTGGWFWQLPGHPAYDWASRLADAGETSLVLDRLGYDASPLADGNATCIGAQADMLHQVVEHLRSGHYVYADQPRAVPSAQHVVLQGHSVGAAIAQLEAATFDDVDGLVLMSWSDSGATQAAIDGVQRQSQACLQGADYAAFATSGKQFRRLAFASAPAGVQRVAARLRNQDPCGDVLSLGSAYATSNALTHQIEAPTLLLYGSKDRLNDPSSKDRQRDAYKSGTPVTTKVFAGAGNALPLERTAPQTRARVIRWLAATLG</sequence>
<organism evidence="3 4">
    <name type="scientific">Nocardioides ginsengisegetis</name>
    <dbReference type="NCBI Taxonomy" id="661491"/>
    <lineage>
        <taxon>Bacteria</taxon>
        <taxon>Bacillati</taxon>
        <taxon>Actinomycetota</taxon>
        <taxon>Actinomycetes</taxon>
        <taxon>Propionibacteriales</taxon>
        <taxon>Nocardioidaceae</taxon>
        <taxon>Nocardioides</taxon>
    </lineage>
</organism>
<gene>
    <name evidence="3" type="ORF">FB382_000926</name>
</gene>
<dbReference type="EMBL" id="JACGXA010000001">
    <property type="protein sequence ID" value="MBA8802635.1"/>
    <property type="molecule type" value="Genomic_DNA"/>
</dbReference>
<dbReference type="SUPFAM" id="SSF53474">
    <property type="entry name" value="alpha/beta-Hydrolases"/>
    <property type="match status" value="1"/>
</dbReference>
<feature type="signal peptide" evidence="2">
    <location>
        <begin position="1"/>
        <end position="28"/>
    </location>
</feature>
<dbReference type="PANTHER" id="PTHR43798:SF33">
    <property type="entry name" value="HYDROLASE, PUTATIVE (AFU_ORTHOLOGUE AFUA_2G14860)-RELATED"/>
    <property type="match status" value="1"/>
</dbReference>
<dbReference type="AlphaFoldDB" id="A0A7W3P8I0"/>
<reference evidence="3 4" key="1">
    <citation type="submission" date="2020-07" db="EMBL/GenBank/DDBJ databases">
        <title>Sequencing the genomes of 1000 actinobacteria strains.</title>
        <authorList>
            <person name="Klenk H.-P."/>
        </authorList>
    </citation>
    <scope>NUCLEOTIDE SEQUENCE [LARGE SCALE GENOMIC DNA]</scope>
    <source>
        <strain evidence="3 4">DSM 21349</strain>
    </source>
</reference>
<keyword evidence="4" id="KW-1185">Reference proteome</keyword>
<dbReference type="Proteomes" id="UP000580910">
    <property type="component" value="Unassembled WGS sequence"/>
</dbReference>
<evidence type="ECO:0000256" key="1">
    <source>
        <dbReference type="SAM" id="MobiDB-lite"/>
    </source>
</evidence>
<dbReference type="InterPro" id="IPR050266">
    <property type="entry name" value="AB_hydrolase_sf"/>
</dbReference>
<name>A0A7W3P8I0_9ACTN</name>
<comment type="caution">
    <text evidence="3">The sequence shown here is derived from an EMBL/GenBank/DDBJ whole genome shotgun (WGS) entry which is preliminary data.</text>
</comment>
<dbReference type="GO" id="GO:0016020">
    <property type="term" value="C:membrane"/>
    <property type="evidence" value="ECO:0007669"/>
    <property type="project" value="TreeGrafter"/>
</dbReference>
<protein>
    <submittedName>
        <fullName evidence="3">Pimeloyl-ACP methyl ester carboxylesterase</fullName>
    </submittedName>
</protein>